<comment type="caution">
    <text evidence="2">The sequence shown here is derived from an EMBL/GenBank/DDBJ whole genome shotgun (WGS) entry which is preliminary data.</text>
</comment>
<reference evidence="2 3" key="1">
    <citation type="journal article" date="2023" name="Hortic Res">
        <title>Pangenome of water caltrop reveals structural variations and asymmetric subgenome divergence after allopolyploidization.</title>
        <authorList>
            <person name="Zhang X."/>
            <person name="Chen Y."/>
            <person name="Wang L."/>
            <person name="Yuan Y."/>
            <person name="Fang M."/>
            <person name="Shi L."/>
            <person name="Lu R."/>
            <person name="Comes H.P."/>
            <person name="Ma Y."/>
            <person name="Chen Y."/>
            <person name="Huang G."/>
            <person name="Zhou Y."/>
            <person name="Zheng Z."/>
            <person name="Qiu Y."/>
        </authorList>
    </citation>
    <scope>NUCLEOTIDE SEQUENCE [LARGE SCALE GENOMIC DNA]</scope>
    <source>
        <tissue evidence="2">Roots</tissue>
    </source>
</reference>
<accession>A0AAN7GIZ1</accession>
<sequence length="86" mass="9562">METEYLLTWLGWVVGRRGPLLRQLFLFCQQILPREDGELAAAVDGHREESLHDILPGKSDSVQKRGKAKGEANSRSPLQDFAGAAE</sequence>
<feature type="region of interest" description="Disordered" evidence="1">
    <location>
        <begin position="47"/>
        <end position="86"/>
    </location>
</feature>
<dbReference type="Proteomes" id="UP001345219">
    <property type="component" value="Chromosome 9"/>
</dbReference>
<evidence type="ECO:0000256" key="1">
    <source>
        <dbReference type="SAM" id="MobiDB-lite"/>
    </source>
</evidence>
<proteinExistence type="predicted"/>
<dbReference type="EMBL" id="JAXIOK010000022">
    <property type="protein sequence ID" value="KAK4743760.1"/>
    <property type="molecule type" value="Genomic_DNA"/>
</dbReference>
<dbReference type="AlphaFoldDB" id="A0AAN7GIZ1"/>
<evidence type="ECO:0000313" key="3">
    <source>
        <dbReference type="Proteomes" id="UP001345219"/>
    </source>
</evidence>
<name>A0AAN7GIZ1_9MYRT</name>
<gene>
    <name evidence="2" type="ORF">SAY87_010072</name>
</gene>
<organism evidence="2 3">
    <name type="scientific">Trapa incisa</name>
    <dbReference type="NCBI Taxonomy" id="236973"/>
    <lineage>
        <taxon>Eukaryota</taxon>
        <taxon>Viridiplantae</taxon>
        <taxon>Streptophyta</taxon>
        <taxon>Embryophyta</taxon>
        <taxon>Tracheophyta</taxon>
        <taxon>Spermatophyta</taxon>
        <taxon>Magnoliopsida</taxon>
        <taxon>eudicotyledons</taxon>
        <taxon>Gunneridae</taxon>
        <taxon>Pentapetalae</taxon>
        <taxon>rosids</taxon>
        <taxon>malvids</taxon>
        <taxon>Myrtales</taxon>
        <taxon>Lythraceae</taxon>
        <taxon>Trapa</taxon>
    </lineage>
</organism>
<protein>
    <submittedName>
        <fullName evidence="2">Uncharacterized protein</fullName>
    </submittedName>
</protein>
<keyword evidence="3" id="KW-1185">Reference proteome</keyword>
<evidence type="ECO:0000313" key="2">
    <source>
        <dbReference type="EMBL" id="KAK4743760.1"/>
    </source>
</evidence>